<accession>A0A645A2I3</accession>
<feature type="transmembrane region" description="Helical" evidence="1">
    <location>
        <begin position="20"/>
        <end position="40"/>
    </location>
</feature>
<dbReference type="Pfam" id="PF01970">
    <property type="entry name" value="TctA"/>
    <property type="match status" value="1"/>
</dbReference>
<dbReference type="EMBL" id="VSSQ01011286">
    <property type="protein sequence ID" value="MPM46461.1"/>
    <property type="molecule type" value="Genomic_DNA"/>
</dbReference>
<feature type="domain" description="DUF112" evidence="2">
    <location>
        <begin position="1"/>
        <end position="318"/>
    </location>
</feature>
<feature type="transmembrane region" description="Helical" evidence="1">
    <location>
        <begin position="266"/>
        <end position="286"/>
    </location>
</feature>
<comment type="caution">
    <text evidence="3">The sequence shown here is derived from an EMBL/GenBank/DDBJ whole genome shotgun (WGS) entry which is preliminary data.</text>
</comment>
<proteinExistence type="predicted"/>
<feature type="transmembrane region" description="Helical" evidence="1">
    <location>
        <begin position="137"/>
        <end position="159"/>
    </location>
</feature>
<feature type="transmembrane region" description="Helical" evidence="1">
    <location>
        <begin position="235"/>
        <end position="260"/>
    </location>
</feature>
<reference evidence="3" key="1">
    <citation type="submission" date="2019-08" db="EMBL/GenBank/DDBJ databases">
        <authorList>
            <person name="Kucharzyk K."/>
            <person name="Murdoch R.W."/>
            <person name="Higgins S."/>
            <person name="Loffler F."/>
        </authorList>
    </citation>
    <scope>NUCLEOTIDE SEQUENCE</scope>
</reference>
<dbReference type="PANTHER" id="PTHR35342:SF5">
    <property type="entry name" value="TRICARBOXYLIC TRANSPORT PROTEIN"/>
    <property type="match status" value="1"/>
</dbReference>
<sequence length="381" mass="40863">MLLFAPPLAKISLMFGPPEYFLLAIFGLTIIATISEQAIFKGLIAGMFGLLVSTIGMDPLLGIPRFTMGITNLIDGVQLVPAMIGLFSLPEVFELIRSYVKNDTENLVNTRDFRKIKVGFPSLSHIKKHALIYLKSSVIGTYVGMLPGAGGSIASFMAYNEAKRSSKHPELFGTGISEGIAASESANNAMAGGALIPMLTLGVPGDSVAAIMMGALMIHGLQPGNALFTSNADIVYTFIIALYLANILMLLFGTFCAPYFSVVTNTPRHILAATVMVLTVIGSFSLRGNVFDVYVMITFGILGYIMKTHGFSPIPTVLGIILGPIAEKGLNGTLAISYGDNIILFMLMRPISLVLILLIVFSVGVPVYHRIKNTKKEMAKS</sequence>
<name>A0A645A2I3_9ZZZZ</name>
<dbReference type="InterPro" id="IPR002823">
    <property type="entry name" value="DUF112_TM"/>
</dbReference>
<keyword evidence="1" id="KW-0812">Transmembrane</keyword>
<feature type="transmembrane region" description="Helical" evidence="1">
    <location>
        <begin position="342"/>
        <end position="368"/>
    </location>
</feature>
<evidence type="ECO:0000259" key="2">
    <source>
        <dbReference type="Pfam" id="PF01970"/>
    </source>
</evidence>
<dbReference type="AlphaFoldDB" id="A0A645A2I3"/>
<organism evidence="3">
    <name type="scientific">bioreactor metagenome</name>
    <dbReference type="NCBI Taxonomy" id="1076179"/>
    <lineage>
        <taxon>unclassified sequences</taxon>
        <taxon>metagenomes</taxon>
        <taxon>ecological metagenomes</taxon>
    </lineage>
</organism>
<feature type="transmembrane region" description="Helical" evidence="1">
    <location>
        <begin position="208"/>
        <end position="228"/>
    </location>
</feature>
<gene>
    <name evidence="3" type="ORF">SDC9_93161</name>
</gene>
<dbReference type="PANTHER" id="PTHR35342">
    <property type="entry name" value="TRICARBOXYLIC TRANSPORT PROTEIN"/>
    <property type="match status" value="1"/>
</dbReference>
<feature type="transmembrane region" description="Helical" evidence="1">
    <location>
        <begin position="293"/>
        <end position="322"/>
    </location>
</feature>
<keyword evidence="1" id="KW-1133">Transmembrane helix</keyword>
<keyword evidence="1" id="KW-0472">Membrane</keyword>
<protein>
    <recommendedName>
        <fullName evidence="2">DUF112 domain-containing protein</fullName>
    </recommendedName>
</protein>
<evidence type="ECO:0000313" key="3">
    <source>
        <dbReference type="EMBL" id="MPM46461.1"/>
    </source>
</evidence>
<evidence type="ECO:0000256" key="1">
    <source>
        <dbReference type="SAM" id="Phobius"/>
    </source>
</evidence>